<dbReference type="GO" id="GO:0003676">
    <property type="term" value="F:nucleic acid binding"/>
    <property type="evidence" value="ECO:0007669"/>
    <property type="project" value="InterPro"/>
</dbReference>
<organism evidence="5 6">
    <name type="scientific">Arabis alpina</name>
    <name type="common">Alpine rock-cress</name>
    <dbReference type="NCBI Taxonomy" id="50452"/>
    <lineage>
        <taxon>Eukaryota</taxon>
        <taxon>Viridiplantae</taxon>
        <taxon>Streptophyta</taxon>
        <taxon>Embryophyta</taxon>
        <taxon>Tracheophyta</taxon>
        <taxon>Spermatophyta</taxon>
        <taxon>Magnoliopsida</taxon>
        <taxon>eudicotyledons</taxon>
        <taxon>Gunneridae</taxon>
        <taxon>Pentapetalae</taxon>
        <taxon>rosids</taxon>
        <taxon>malvids</taxon>
        <taxon>Brassicales</taxon>
        <taxon>Brassicaceae</taxon>
        <taxon>Arabideae</taxon>
        <taxon>Arabis</taxon>
    </lineage>
</organism>
<keyword evidence="2" id="KW-0378">Hydrolase</keyword>
<dbReference type="GO" id="GO:0016787">
    <property type="term" value="F:hydrolase activity"/>
    <property type="evidence" value="ECO:0007669"/>
    <property type="project" value="UniProtKB-KW"/>
</dbReference>
<dbReference type="OrthoDB" id="1112707at2759"/>
<feature type="compositionally biased region" description="Polar residues" evidence="3">
    <location>
        <begin position="599"/>
        <end position="611"/>
    </location>
</feature>
<dbReference type="InterPro" id="IPR036875">
    <property type="entry name" value="Znf_CCHC_sf"/>
</dbReference>
<evidence type="ECO:0000256" key="2">
    <source>
        <dbReference type="ARBA" id="ARBA00022801"/>
    </source>
</evidence>
<dbReference type="InterPro" id="IPR039537">
    <property type="entry name" value="Retrotran_Ty1/copia-like"/>
</dbReference>
<dbReference type="SMART" id="SM00343">
    <property type="entry name" value="ZnF_C2HC"/>
    <property type="match status" value="2"/>
</dbReference>
<dbReference type="AlphaFoldDB" id="A0A087GV99"/>
<dbReference type="PROSITE" id="PS50994">
    <property type="entry name" value="INTEGRASE"/>
    <property type="match status" value="1"/>
</dbReference>
<dbReference type="InterPro" id="IPR012337">
    <property type="entry name" value="RNaseH-like_sf"/>
</dbReference>
<dbReference type="GO" id="GO:0015074">
    <property type="term" value="P:DNA integration"/>
    <property type="evidence" value="ECO:0007669"/>
    <property type="project" value="InterPro"/>
</dbReference>
<reference evidence="6" key="1">
    <citation type="journal article" date="2015" name="Nat. Plants">
        <title>Genome expansion of Arabis alpina linked with retrotransposition and reduced symmetric DNA methylation.</title>
        <authorList>
            <person name="Willing E.M."/>
            <person name="Rawat V."/>
            <person name="Mandakova T."/>
            <person name="Maumus F."/>
            <person name="James G.V."/>
            <person name="Nordstroem K.J."/>
            <person name="Becker C."/>
            <person name="Warthmann N."/>
            <person name="Chica C."/>
            <person name="Szarzynska B."/>
            <person name="Zytnicki M."/>
            <person name="Albani M.C."/>
            <person name="Kiefer C."/>
            <person name="Bergonzi S."/>
            <person name="Castaings L."/>
            <person name="Mateos J.L."/>
            <person name="Berns M.C."/>
            <person name="Bujdoso N."/>
            <person name="Piofczyk T."/>
            <person name="de Lorenzo L."/>
            <person name="Barrero-Sicilia C."/>
            <person name="Mateos I."/>
            <person name="Piednoel M."/>
            <person name="Hagmann J."/>
            <person name="Chen-Min-Tao R."/>
            <person name="Iglesias-Fernandez R."/>
            <person name="Schuster S.C."/>
            <person name="Alonso-Blanco C."/>
            <person name="Roudier F."/>
            <person name="Carbonero P."/>
            <person name="Paz-Ares J."/>
            <person name="Davis S.J."/>
            <person name="Pecinka A."/>
            <person name="Quesneville H."/>
            <person name="Colot V."/>
            <person name="Lysak M.A."/>
            <person name="Weigel D."/>
            <person name="Coupland G."/>
            <person name="Schneeberger K."/>
        </authorList>
    </citation>
    <scope>NUCLEOTIDE SEQUENCE [LARGE SCALE GENOMIC DNA]</scope>
    <source>
        <strain evidence="6">cv. Pajares</strain>
    </source>
</reference>
<accession>A0A087GV99</accession>
<feature type="domain" description="Integrase catalytic" evidence="4">
    <location>
        <begin position="411"/>
        <end position="595"/>
    </location>
</feature>
<evidence type="ECO:0000256" key="1">
    <source>
        <dbReference type="ARBA" id="ARBA00022723"/>
    </source>
</evidence>
<dbReference type="GO" id="GO:0008270">
    <property type="term" value="F:zinc ion binding"/>
    <property type="evidence" value="ECO:0007669"/>
    <property type="project" value="InterPro"/>
</dbReference>
<dbReference type="SUPFAM" id="SSF53098">
    <property type="entry name" value="Ribonuclease H-like"/>
    <property type="match status" value="1"/>
</dbReference>
<dbReference type="InterPro" id="IPR036397">
    <property type="entry name" value="RNaseH_sf"/>
</dbReference>
<dbReference type="Proteomes" id="UP000029120">
    <property type="component" value="Chromosome 5"/>
</dbReference>
<dbReference type="InterPro" id="IPR013103">
    <property type="entry name" value="RVT_2"/>
</dbReference>
<evidence type="ECO:0000313" key="5">
    <source>
        <dbReference type="EMBL" id="KFK33801.1"/>
    </source>
</evidence>
<keyword evidence="1" id="KW-0479">Metal-binding</keyword>
<dbReference type="Gene3D" id="3.30.420.10">
    <property type="entry name" value="Ribonuclease H-like superfamily/Ribonuclease H"/>
    <property type="match status" value="1"/>
</dbReference>
<dbReference type="InterPro" id="IPR043502">
    <property type="entry name" value="DNA/RNA_pol_sf"/>
</dbReference>
<dbReference type="EMBL" id="CM002873">
    <property type="protein sequence ID" value="KFK33801.1"/>
    <property type="molecule type" value="Genomic_DNA"/>
</dbReference>
<dbReference type="PANTHER" id="PTHR42648">
    <property type="entry name" value="TRANSPOSASE, PUTATIVE-RELATED"/>
    <property type="match status" value="1"/>
</dbReference>
<dbReference type="InterPro" id="IPR001584">
    <property type="entry name" value="Integrase_cat-core"/>
</dbReference>
<name>A0A087GV99_ARAAL</name>
<dbReference type="Gramene" id="KFK33801">
    <property type="protein sequence ID" value="KFK33801"/>
    <property type="gene ID" value="AALP_AA5G062200"/>
</dbReference>
<dbReference type="Pfam" id="PF07727">
    <property type="entry name" value="RVT_2"/>
    <property type="match status" value="1"/>
</dbReference>
<dbReference type="PANTHER" id="PTHR42648:SF21">
    <property type="entry name" value="CYSTEINE-RICH RLK (RECEPTOR-LIKE PROTEIN KINASE) 8"/>
    <property type="match status" value="1"/>
</dbReference>
<dbReference type="eggNOG" id="KOG0017">
    <property type="taxonomic scope" value="Eukaryota"/>
</dbReference>
<dbReference type="Gene3D" id="4.10.60.10">
    <property type="entry name" value="Zinc finger, CCHC-type"/>
    <property type="match status" value="1"/>
</dbReference>
<evidence type="ECO:0000313" key="6">
    <source>
        <dbReference type="Proteomes" id="UP000029120"/>
    </source>
</evidence>
<gene>
    <name evidence="5" type="ordered locus">AALP_Aa5g062200</name>
</gene>
<feature type="region of interest" description="Disordered" evidence="3">
    <location>
        <begin position="579"/>
        <end position="632"/>
    </location>
</feature>
<dbReference type="OMA" id="AECSTIQ"/>
<dbReference type="InterPro" id="IPR001878">
    <property type="entry name" value="Znf_CCHC"/>
</dbReference>
<evidence type="ECO:0000256" key="3">
    <source>
        <dbReference type="SAM" id="MobiDB-lite"/>
    </source>
</evidence>
<dbReference type="SUPFAM" id="SSF57756">
    <property type="entry name" value="Retrovirus zinc finger-like domains"/>
    <property type="match status" value="1"/>
</dbReference>
<proteinExistence type="predicted"/>
<keyword evidence="6" id="KW-1185">Reference proteome</keyword>
<protein>
    <recommendedName>
        <fullName evidence="4">Integrase catalytic domain-containing protein</fullName>
    </recommendedName>
</protein>
<dbReference type="SUPFAM" id="SSF56672">
    <property type="entry name" value="DNA/RNA polymerases"/>
    <property type="match status" value="1"/>
</dbReference>
<sequence>MESYQDLVNSSKVILDSENYGFWKSRMKVIIGGIDVMAWRAVLVQWTAPTVVDADGVSSLKPEDTWTEDELKKAMFNSRALSAIHCSVTKKTFKLIQGMLQAHELELESLVTDTRKTRNLALTCEKKNSGSEDDTDAAGLLVRRFDRAMRRVEQGQGQKRFGFIKRQSETERSSKRPKVQCFECKGFGHFKTDCSTVKRRELKCFGCKGLGHTQLECVNDQKLKKDRAMIAEEDSEEESEDEEILNNFVTYVGIVEFDEGHAGSESDDEQDDDDDLFKSYMDEKLILATKADMWEKELYAEKEVTAQLQAQLDLQYKKIHMFAGTKQLDKILSYGRTEKSYSGLGYTGRSASKTENTKFVPAGFSHPTEQRNQSTTLRRTGCYFCVSKRAAERKAGLNMQCNMALVTEETENTGPWYFDSGSSRHMTGDMNNLQSIKEVKGGKFTFRDGGRRAIKAVDKDGITVLKGIRSGNNCYMWEETLLNERGGIKRIRSDHGGEFENGTMKAFCEDHDISHQFSAPWTPQQNGVVERKNRTLQEMARAMIHGSSVAVKYWAEALSIVCYIVNRVDSEQAIMEVATSAAEQSEPEAQSVIEKQPATEEQSVTEEQSAQELELQDVPRSHSASDLIGDVNEERKTRGIKKDYHEMHHGVKRKKHQDLVHFACFVSTIEPRNYGQALEDEFWIVAMEMELKQFVRNDVWELVPRPEGVNVVGTKWIFKNKIDANGVVVRNKARLVAQGYSQIEGVNFEETFAPVARLESIRFFLGMTCILNFKVFQMDVKSAFLNGFLQEEVYVEQPKGFEDPAHPEHVYKLKKALYGLKQAPRAWYERLTGFLVEQGYSRGSIDKTLFILK</sequence>
<evidence type="ECO:0000259" key="4">
    <source>
        <dbReference type="PROSITE" id="PS50994"/>
    </source>
</evidence>